<protein>
    <submittedName>
        <fullName evidence="2">Uncharacterized protein</fullName>
    </submittedName>
</protein>
<accession>I3Y081</accession>
<feature type="compositionally biased region" description="Acidic residues" evidence="1">
    <location>
        <begin position="1"/>
        <end position="25"/>
    </location>
</feature>
<dbReference type="HOGENOM" id="CLU_1365608_0_0_7"/>
<feature type="compositionally biased region" description="Polar residues" evidence="1">
    <location>
        <begin position="30"/>
        <end position="44"/>
    </location>
</feature>
<proteinExistence type="predicted"/>
<dbReference type="EMBL" id="CP003333">
    <property type="protein sequence ID" value="AFL69605.1"/>
    <property type="molecule type" value="Genomic_DNA"/>
</dbReference>
<evidence type="ECO:0000313" key="3">
    <source>
        <dbReference type="Proteomes" id="UP000006176"/>
    </source>
</evidence>
<dbReference type="KEGG" id="sba:Sulba_2335"/>
<evidence type="ECO:0000256" key="1">
    <source>
        <dbReference type="SAM" id="MobiDB-lite"/>
    </source>
</evidence>
<sequence>MKEEFEECEEPYDQDEYEDEEDEGAFEQPKSFQSVSQRNTNTPEPQVPKTPIAKHELSHSLKPKSIDLKTIEASNKAAQKMLKHLELVDYHMASFLKFEQKVSSFKIKNTIFLGIAALLVGGYIGSFAQSELNQYYLNSELKNKAGEALELQGLLKKYNIQVAESDTVFQLYTLKNQYTTGINSTDGKFSILQIQKSKGK</sequence>
<dbReference type="PATRIC" id="fig|760154.4.peg.2333"/>
<name>I3Y081_SULBS</name>
<organism evidence="2 3">
    <name type="scientific">Sulfurospirillum barnesii (strain ATCC 700032 / DSM 10660 / SES-3)</name>
    <dbReference type="NCBI Taxonomy" id="760154"/>
    <lineage>
        <taxon>Bacteria</taxon>
        <taxon>Pseudomonadati</taxon>
        <taxon>Campylobacterota</taxon>
        <taxon>Epsilonproteobacteria</taxon>
        <taxon>Campylobacterales</taxon>
        <taxon>Sulfurospirillaceae</taxon>
        <taxon>Sulfurospirillum</taxon>
    </lineage>
</organism>
<keyword evidence="3" id="KW-1185">Reference proteome</keyword>
<reference evidence="2 3" key="1">
    <citation type="submission" date="2012-06" db="EMBL/GenBank/DDBJ databases">
        <title>Complete sequence of Sulfurospirillum barnesii SES-3.</title>
        <authorList>
            <consortium name="US DOE Joint Genome Institute"/>
            <person name="Lucas S."/>
            <person name="Han J."/>
            <person name="Lapidus A."/>
            <person name="Cheng J.-F."/>
            <person name="Goodwin L."/>
            <person name="Pitluck S."/>
            <person name="Peters L."/>
            <person name="Ovchinnikova G."/>
            <person name="Lu M."/>
            <person name="Detter J.C."/>
            <person name="Han C."/>
            <person name="Tapia R."/>
            <person name="Land M."/>
            <person name="Hauser L."/>
            <person name="Kyrpides N."/>
            <person name="Ivanova N."/>
            <person name="Pagani I."/>
            <person name="Stolz J."/>
            <person name="Arkin A."/>
            <person name="Dehal P."/>
            <person name="Oremland R."/>
            <person name="Saltikov C."/>
            <person name="Basu P."/>
            <person name="Hollibaugh J."/>
            <person name="Newman D."/>
            <person name="Stolyar S."/>
            <person name="Hazen T."/>
            <person name="Woyke T."/>
        </authorList>
    </citation>
    <scope>NUCLEOTIDE SEQUENCE [LARGE SCALE GENOMIC DNA]</scope>
    <source>
        <strain evidence="3">ATCC 700032 / DSM 10660 / SES-3</strain>
    </source>
</reference>
<dbReference type="Proteomes" id="UP000006176">
    <property type="component" value="Chromosome"/>
</dbReference>
<dbReference type="AlphaFoldDB" id="I3Y081"/>
<feature type="region of interest" description="Disordered" evidence="1">
    <location>
        <begin position="1"/>
        <end position="57"/>
    </location>
</feature>
<dbReference type="RefSeq" id="WP_014770468.1">
    <property type="nucleotide sequence ID" value="NC_018002.1"/>
</dbReference>
<evidence type="ECO:0000313" key="2">
    <source>
        <dbReference type="EMBL" id="AFL69605.1"/>
    </source>
</evidence>
<gene>
    <name evidence="2" type="ordered locus">Sulba_2335</name>
</gene>
<dbReference type="STRING" id="760154.Sulba_2335"/>